<gene>
    <name evidence="3" type="ORF">GE061_001334</name>
</gene>
<keyword evidence="2" id="KW-0812">Transmembrane</keyword>
<feature type="compositionally biased region" description="Low complexity" evidence="1">
    <location>
        <begin position="58"/>
        <end position="78"/>
    </location>
</feature>
<accession>A0A6A4J2G5</accession>
<protein>
    <submittedName>
        <fullName evidence="3">Uncharacterized protein</fullName>
    </submittedName>
</protein>
<dbReference type="EMBL" id="WIXP02000001">
    <property type="protein sequence ID" value="KAF6216983.1"/>
    <property type="molecule type" value="Genomic_DNA"/>
</dbReference>
<evidence type="ECO:0000313" key="4">
    <source>
        <dbReference type="Proteomes" id="UP000466442"/>
    </source>
</evidence>
<evidence type="ECO:0000256" key="1">
    <source>
        <dbReference type="SAM" id="MobiDB-lite"/>
    </source>
</evidence>
<feature type="transmembrane region" description="Helical" evidence="2">
    <location>
        <begin position="31"/>
        <end position="54"/>
    </location>
</feature>
<dbReference type="AlphaFoldDB" id="A0A6A4J2G5"/>
<keyword evidence="4" id="KW-1185">Reference proteome</keyword>
<sequence length="131" mass="14496">MSSRSVVFQPAGRKQVCRLEHKQKSFKTRPAMFRLVFIFILGTMMSSPVCLTMVERPGVASDSSGESKSGAASSEEAAPQLLEAPRVAESDGRPSPSIYFDFIPLDEPPPPDLTTMFWKWFVSSAEEDFST</sequence>
<keyword evidence="2" id="KW-1133">Transmembrane helix</keyword>
<proteinExistence type="predicted"/>
<feature type="region of interest" description="Disordered" evidence="1">
    <location>
        <begin position="57"/>
        <end position="93"/>
    </location>
</feature>
<evidence type="ECO:0000313" key="3">
    <source>
        <dbReference type="EMBL" id="KAF6216983.1"/>
    </source>
</evidence>
<organism evidence="3 4">
    <name type="scientific">Apolygus lucorum</name>
    <name type="common">Small green plant bug</name>
    <name type="synonym">Lygocoris lucorum</name>
    <dbReference type="NCBI Taxonomy" id="248454"/>
    <lineage>
        <taxon>Eukaryota</taxon>
        <taxon>Metazoa</taxon>
        <taxon>Ecdysozoa</taxon>
        <taxon>Arthropoda</taxon>
        <taxon>Hexapoda</taxon>
        <taxon>Insecta</taxon>
        <taxon>Pterygota</taxon>
        <taxon>Neoptera</taxon>
        <taxon>Paraneoptera</taxon>
        <taxon>Hemiptera</taxon>
        <taxon>Heteroptera</taxon>
        <taxon>Panheteroptera</taxon>
        <taxon>Cimicomorpha</taxon>
        <taxon>Miridae</taxon>
        <taxon>Mirini</taxon>
        <taxon>Apolygus</taxon>
    </lineage>
</organism>
<evidence type="ECO:0000256" key="2">
    <source>
        <dbReference type="SAM" id="Phobius"/>
    </source>
</evidence>
<reference evidence="3" key="1">
    <citation type="journal article" date="2021" name="Mol. Ecol. Resour.">
        <title>Apolygus lucorum genome provides insights into omnivorousness and mesophyll feeding.</title>
        <authorList>
            <person name="Liu Y."/>
            <person name="Liu H."/>
            <person name="Wang H."/>
            <person name="Huang T."/>
            <person name="Liu B."/>
            <person name="Yang B."/>
            <person name="Yin L."/>
            <person name="Li B."/>
            <person name="Zhang Y."/>
            <person name="Zhang S."/>
            <person name="Jiang F."/>
            <person name="Zhang X."/>
            <person name="Ren Y."/>
            <person name="Wang B."/>
            <person name="Wang S."/>
            <person name="Lu Y."/>
            <person name="Wu K."/>
            <person name="Fan W."/>
            <person name="Wang G."/>
        </authorList>
    </citation>
    <scope>NUCLEOTIDE SEQUENCE</scope>
    <source>
        <strain evidence="3">12Hb</strain>
    </source>
</reference>
<keyword evidence="2" id="KW-0472">Membrane</keyword>
<comment type="caution">
    <text evidence="3">The sequence shown here is derived from an EMBL/GenBank/DDBJ whole genome shotgun (WGS) entry which is preliminary data.</text>
</comment>
<name>A0A6A4J2G5_APOLU</name>
<dbReference type="Proteomes" id="UP000466442">
    <property type="component" value="Linkage Group LG1"/>
</dbReference>